<protein>
    <recommendedName>
        <fullName evidence="6">Ribosomal RNA small subunit methyltransferase G</fullName>
        <ecNumber evidence="6">2.1.1.-</ecNumber>
    </recommendedName>
    <alternativeName>
        <fullName evidence="6">16S rRNA 7-methylguanosine methyltransferase</fullName>
        <shortName evidence="6">16S rRNA m7G methyltransferase</shortName>
    </alternativeName>
</protein>
<dbReference type="FunFam" id="3.40.50.150:FF:000041">
    <property type="entry name" value="Ribosomal RNA small subunit methyltransferase G"/>
    <property type="match status" value="1"/>
</dbReference>
<dbReference type="InterPro" id="IPR029063">
    <property type="entry name" value="SAM-dependent_MTases_sf"/>
</dbReference>
<evidence type="ECO:0000256" key="4">
    <source>
        <dbReference type="ARBA" id="ARBA00022679"/>
    </source>
</evidence>
<evidence type="ECO:0000256" key="2">
    <source>
        <dbReference type="ARBA" id="ARBA00022552"/>
    </source>
</evidence>
<comment type="caution">
    <text evidence="6">Lacks conserved residue(s) required for the propagation of feature annotation.</text>
</comment>
<dbReference type="Gene3D" id="3.40.50.150">
    <property type="entry name" value="Vaccinia Virus protein VP39"/>
    <property type="match status" value="1"/>
</dbReference>
<dbReference type="STRING" id="269670.SAMN02982927_01163"/>
<evidence type="ECO:0000256" key="5">
    <source>
        <dbReference type="ARBA" id="ARBA00022691"/>
    </source>
</evidence>
<dbReference type="GO" id="GO:0070043">
    <property type="term" value="F:rRNA (guanine-N7-)-methyltransferase activity"/>
    <property type="evidence" value="ECO:0007669"/>
    <property type="project" value="UniProtKB-UniRule"/>
</dbReference>
<evidence type="ECO:0000256" key="6">
    <source>
        <dbReference type="HAMAP-Rule" id="MF_00074"/>
    </source>
</evidence>
<dbReference type="Proteomes" id="UP000198752">
    <property type="component" value="Unassembled WGS sequence"/>
</dbReference>
<accession>A0A1I2QL31</accession>
<evidence type="ECO:0000256" key="1">
    <source>
        <dbReference type="ARBA" id="ARBA00022490"/>
    </source>
</evidence>
<dbReference type="EMBL" id="FOOY01000007">
    <property type="protein sequence ID" value="SFG26321.1"/>
    <property type="molecule type" value="Genomic_DNA"/>
</dbReference>
<keyword evidence="2 6" id="KW-0698">rRNA processing</keyword>
<keyword evidence="4 6" id="KW-0808">Transferase</keyword>
<dbReference type="OrthoDB" id="9808773at2"/>
<sequence>MEVLEKLLSMKNIHLSETQSRQFQLYYEMLIEWNNKMNLTAITDQKEVIIKHFFDSLTPCFYFSLQGTQTLCDVGSGAGFPGIPMKILFPKLKLTIVDSLKKRLTFLQAVVDQLGLDDVTLCHDRAEDFARRADIRESFDLVTARAVAKLSVLSEYCLPLVHLGGSFIALKGSNADTEVEQARDAIAQLGGKLIRTISLDLPENSGKRSLVRIDKTAPTPRKYPRKPGVPMKNPL</sequence>
<dbReference type="Pfam" id="PF02527">
    <property type="entry name" value="GidB"/>
    <property type="match status" value="1"/>
</dbReference>
<comment type="function">
    <text evidence="6">Specifically methylates the N7 position of guanine in position 535 of 16S rRNA.</text>
</comment>
<keyword evidence="8" id="KW-1185">Reference proteome</keyword>
<dbReference type="PANTHER" id="PTHR31760">
    <property type="entry name" value="S-ADENOSYL-L-METHIONINE-DEPENDENT METHYLTRANSFERASES SUPERFAMILY PROTEIN"/>
    <property type="match status" value="1"/>
</dbReference>
<feature type="binding site" evidence="6">
    <location>
        <position position="75"/>
    </location>
    <ligand>
        <name>S-adenosyl-L-methionine</name>
        <dbReference type="ChEBI" id="CHEBI:59789"/>
    </ligand>
</feature>
<dbReference type="NCBIfam" id="TIGR00138">
    <property type="entry name" value="rsmG_gidB"/>
    <property type="match status" value="1"/>
</dbReference>
<gene>
    <name evidence="6" type="primary">rsmG</name>
    <name evidence="7" type="ORF">SAMN02982927_01163</name>
</gene>
<dbReference type="PANTHER" id="PTHR31760:SF0">
    <property type="entry name" value="S-ADENOSYL-L-METHIONINE-DEPENDENT METHYLTRANSFERASES SUPERFAMILY PROTEIN"/>
    <property type="match status" value="1"/>
</dbReference>
<keyword evidence="3 6" id="KW-0489">Methyltransferase</keyword>
<evidence type="ECO:0000313" key="8">
    <source>
        <dbReference type="Proteomes" id="UP000198752"/>
    </source>
</evidence>
<dbReference type="AlphaFoldDB" id="A0A1I2QL31"/>
<proteinExistence type="inferred from homology"/>
<comment type="similarity">
    <text evidence="6">Belongs to the methyltransferase superfamily. RNA methyltransferase RsmG family.</text>
</comment>
<dbReference type="HAMAP" id="MF_00074">
    <property type="entry name" value="16SrRNA_methyltr_G"/>
    <property type="match status" value="1"/>
</dbReference>
<feature type="binding site" evidence="6">
    <location>
        <position position="145"/>
    </location>
    <ligand>
        <name>S-adenosyl-L-methionine</name>
        <dbReference type="ChEBI" id="CHEBI:59789"/>
    </ligand>
</feature>
<dbReference type="GO" id="GO:0005829">
    <property type="term" value="C:cytosol"/>
    <property type="evidence" value="ECO:0007669"/>
    <property type="project" value="TreeGrafter"/>
</dbReference>
<evidence type="ECO:0000256" key="3">
    <source>
        <dbReference type="ARBA" id="ARBA00022603"/>
    </source>
</evidence>
<organism evidence="7 8">
    <name type="scientific">Sporolactobacillus nakayamae</name>
    <dbReference type="NCBI Taxonomy" id="269670"/>
    <lineage>
        <taxon>Bacteria</taxon>
        <taxon>Bacillati</taxon>
        <taxon>Bacillota</taxon>
        <taxon>Bacilli</taxon>
        <taxon>Bacillales</taxon>
        <taxon>Sporolactobacillaceae</taxon>
        <taxon>Sporolactobacillus</taxon>
    </lineage>
</organism>
<dbReference type="EC" id="2.1.1.-" evidence="6"/>
<evidence type="ECO:0000313" key="7">
    <source>
        <dbReference type="EMBL" id="SFG26321.1"/>
    </source>
</evidence>
<dbReference type="InterPro" id="IPR003682">
    <property type="entry name" value="rRNA_ssu_MeTfrase_G"/>
</dbReference>
<dbReference type="PIRSF" id="PIRSF003078">
    <property type="entry name" value="GidB"/>
    <property type="match status" value="1"/>
</dbReference>
<dbReference type="SUPFAM" id="SSF53335">
    <property type="entry name" value="S-adenosyl-L-methionine-dependent methyltransferases"/>
    <property type="match status" value="1"/>
</dbReference>
<dbReference type="RefSeq" id="WP_093671010.1">
    <property type="nucleotide sequence ID" value="NZ_FOOY01000007.1"/>
</dbReference>
<keyword evidence="1 6" id="KW-0963">Cytoplasm</keyword>
<feature type="binding site" evidence="6">
    <location>
        <position position="80"/>
    </location>
    <ligand>
        <name>S-adenosyl-L-methionine</name>
        <dbReference type="ChEBI" id="CHEBI:59789"/>
    </ligand>
</feature>
<keyword evidence="5 6" id="KW-0949">S-adenosyl-L-methionine</keyword>
<feature type="binding site" evidence="6">
    <location>
        <begin position="126"/>
        <end position="127"/>
    </location>
    <ligand>
        <name>S-adenosyl-L-methionine</name>
        <dbReference type="ChEBI" id="CHEBI:59789"/>
    </ligand>
</feature>
<comment type="subcellular location">
    <subcellularLocation>
        <location evidence="6">Cytoplasm</location>
    </subcellularLocation>
</comment>
<name>A0A1I2QL31_9BACL</name>
<reference evidence="8" key="1">
    <citation type="submission" date="2016-10" db="EMBL/GenBank/DDBJ databases">
        <authorList>
            <person name="Varghese N."/>
            <person name="Submissions S."/>
        </authorList>
    </citation>
    <scope>NUCLEOTIDE SEQUENCE [LARGE SCALE GENOMIC DNA]</scope>
    <source>
        <strain evidence="8">ATCC 700379</strain>
    </source>
</reference>